<dbReference type="EMBL" id="CAVNYO010000138">
    <property type="protein sequence ID" value="CAK5268787.1"/>
    <property type="molecule type" value="Genomic_DNA"/>
</dbReference>
<organism evidence="7 8">
    <name type="scientific">Mycena citricolor</name>
    <dbReference type="NCBI Taxonomy" id="2018698"/>
    <lineage>
        <taxon>Eukaryota</taxon>
        <taxon>Fungi</taxon>
        <taxon>Dikarya</taxon>
        <taxon>Basidiomycota</taxon>
        <taxon>Agaricomycotina</taxon>
        <taxon>Agaricomycetes</taxon>
        <taxon>Agaricomycetidae</taxon>
        <taxon>Agaricales</taxon>
        <taxon>Marasmiineae</taxon>
        <taxon>Mycenaceae</taxon>
        <taxon>Mycena</taxon>
    </lineage>
</organism>
<proteinExistence type="predicted"/>
<feature type="region of interest" description="Disordered" evidence="5">
    <location>
        <begin position="263"/>
        <end position="290"/>
    </location>
</feature>
<dbReference type="GO" id="GO:0005783">
    <property type="term" value="C:endoplasmic reticulum"/>
    <property type="evidence" value="ECO:0007669"/>
    <property type="project" value="TreeGrafter"/>
</dbReference>
<keyword evidence="4 6" id="KW-0472">Membrane</keyword>
<dbReference type="InterPro" id="IPR019325">
    <property type="entry name" value="NEDD4/Bsd2"/>
</dbReference>
<evidence type="ECO:0000256" key="2">
    <source>
        <dbReference type="ARBA" id="ARBA00022692"/>
    </source>
</evidence>
<feature type="compositionally biased region" description="Low complexity" evidence="5">
    <location>
        <begin position="278"/>
        <end position="289"/>
    </location>
</feature>
<evidence type="ECO:0000313" key="8">
    <source>
        <dbReference type="Proteomes" id="UP001295794"/>
    </source>
</evidence>
<comment type="caution">
    <text evidence="7">The sequence shown here is derived from an EMBL/GenBank/DDBJ whole genome shotgun (WGS) entry which is preliminary data.</text>
</comment>
<dbReference type="GO" id="GO:0016020">
    <property type="term" value="C:membrane"/>
    <property type="evidence" value="ECO:0007669"/>
    <property type="project" value="UniProtKB-SubCell"/>
</dbReference>
<feature type="transmembrane region" description="Helical" evidence="6">
    <location>
        <begin position="316"/>
        <end position="339"/>
    </location>
</feature>
<reference evidence="7" key="1">
    <citation type="submission" date="2023-11" db="EMBL/GenBank/DDBJ databases">
        <authorList>
            <person name="De Vega J J."/>
            <person name="De Vega J J."/>
        </authorList>
    </citation>
    <scope>NUCLEOTIDE SEQUENCE</scope>
</reference>
<dbReference type="PANTHER" id="PTHR13396">
    <property type="entry name" value="NEDD4 FAMILY INTERACTING PROTEIN 1/2"/>
    <property type="match status" value="1"/>
</dbReference>
<dbReference type="CDD" id="cd22212">
    <property type="entry name" value="NDFIP-like"/>
    <property type="match status" value="1"/>
</dbReference>
<dbReference type="PANTHER" id="PTHR13396:SF5">
    <property type="entry name" value="NEDD4 FAMILY INTERACTING PROTEIN"/>
    <property type="match status" value="1"/>
</dbReference>
<keyword evidence="8" id="KW-1185">Reference proteome</keyword>
<protein>
    <recommendedName>
        <fullName evidence="9">Metal homeostatis protein bsd2</fullName>
    </recommendedName>
</protein>
<evidence type="ECO:0000256" key="6">
    <source>
        <dbReference type="SAM" id="Phobius"/>
    </source>
</evidence>
<feature type="compositionally biased region" description="Pro residues" evidence="5">
    <location>
        <begin position="61"/>
        <end position="70"/>
    </location>
</feature>
<feature type="region of interest" description="Disordered" evidence="5">
    <location>
        <begin position="374"/>
        <end position="408"/>
    </location>
</feature>
<evidence type="ECO:0000256" key="4">
    <source>
        <dbReference type="ARBA" id="ARBA00023136"/>
    </source>
</evidence>
<evidence type="ECO:0000256" key="5">
    <source>
        <dbReference type="SAM" id="MobiDB-lite"/>
    </source>
</evidence>
<dbReference type="GO" id="GO:0005794">
    <property type="term" value="C:Golgi apparatus"/>
    <property type="evidence" value="ECO:0007669"/>
    <property type="project" value="TreeGrafter"/>
</dbReference>
<dbReference type="GO" id="GO:0007034">
    <property type="term" value="P:vacuolar transport"/>
    <property type="evidence" value="ECO:0007669"/>
    <property type="project" value="InterPro"/>
</dbReference>
<evidence type="ECO:0000256" key="3">
    <source>
        <dbReference type="ARBA" id="ARBA00022989"/>
    </source>
</evidence>
<keyword evidence="2 6" id="KW-0812">Transmembrane</keyword>
<accession>A0AAD2H7H4</accession>
<dbReference type="Pfam" id="PF10176">
    <property type="entry name" value="NEDD4_Bsd2"/>
    <property type="match status" value="1"/>
</dbReference>
<keyword evidence="3 6" id="KW-1133">Transmembrane helix</keyword>
<dbReference type="GO" id="GO:0048471">
    <property type="term" value="C:perinuclear region of cytoplasm"/>
    <property type="evidence" value="ECO:0007669"/>
    <property type="project" value="TreeGrafter"/>
</dbReference>
<dbReference type="GO" id="GO:0031398">
    <property type="term" value="P:positive regulation of protein ubiquitination"/>
    <property type="evidence" value="ECO:0007669"/>
    <property type="project" value="TreeGrafter"/>
</dbReference>
<gene>
    <name evidence="7" type="ORF">MYCIT1_LOCUS12071</name>
</gene>
<name>A0AAD2H7H4_9AGAR</name>
<evidence type="ECO:0000313" key="7">
    <source>
        <dbReference type="EMBL" id="CAK5268787.1"/>
    </source>
</evidence>
<evidence type="ECO:0008006" key="9">
    <source>
        <dbReference type="Google" id="ProtNLM"/>
    </source>
</evidence>
<evidence type="ECO:0000256" key="1">
    <source>
        <dbReference type="ARBA" id="ARBA00004141"/>
    </source>
</evidence>
<feature type="compositionally biased region" description="Basic and acidic residues" evidence="5">
    <location>
        <begin position="397"/>
        <end position="408"/>
    </location>
</feature>
<feature type="transmembrane region" description="Helical" evidence="6">
    <location>
        <begin position="209"/>
        <end position="233"/>
    </location>
</feature>
<dbReference type="GO" id="GO:0030001">
    <property type="term" value="P:metal ion transport"/>
    <property type="evidence" value="ECO:0007669"/>
    <property type="project" value="InterPro"/>
</dbReference>
<dbReference type="Proteomes" id="UP001295794">
    <property type="component" value="Unassembled WGS sequence"/>
</dbReference>
<dbReference type="AlphaFoldDB" id="A0AAD2H7H4"/>
<feature type="compositionally biased region" description="Acidic residues" evidence="5">
    <location>
        <begin position="16"/>
        <end position="31"/>
    </location>
</feature>
<feature type="region of interest" description="Disordered" evidence="5">
    <location>
        <begin position="1"/>
        <end position="88"/>
    </location>
</feature>
<sequence>MSSRAHYSPLPHDEWGVENELDAAFDNDDETLPLTASVGSSQPPQLQHVPGAYDFEREYDLPPPGSPPRPSSVALPNDIGNSNGRLPGAIARPAPRISLIRRAVGALLPTHYSRIPSQDPTPRTVGGGSENDGVFANVMAKPSRSQAVRGEDGQVYIVPEDAQKEAPPSYAAAQQEENVPPYWETTVHAPSMGDFGTDMIIEDLPTGSAWIFAANLLISFFFQFVGFMFTFLLSTSHAARYGSRAGLGITLIQFGFSSRSGSSEGGFGDDSDYHPNATTGNSTSWNTTTPGLTPPAVPDAGSEMDITVGGIAGRDWLSFLLMTLGWFILLSSFIGYWRVKRWERSIRRSSQPLTVQDVEADAATRRDLSAALGINVDPQPTSQARPRTAEEQAAEEQLERDLRAAGLL</sequence>
<comment type="subcellular location">
    <subcellularLocation>
        <location evidence="1">Membrane</location>
        <topology evidence="1">Multi-pass membrane protein</topology>
    </subcellularLocation>
</comment>
<dbReference type="GO" id="GO:0006511">
    <property type="term" value="P:ubiquitin-dependent protein catabolic process"/>
    <property type="evidence" value="ECO:0007669"/>
    <property type="project" value="TreeGrafter"/>
</dbReference>